<evidence type="ECO:0000313" key="3">
    <source>
        <dbReference type="Proteomes" id="UP000054564"/>
    </source>
</evidence>
<evidence type="ECO:0000256" key="1">
    <source>
        <dbReference type="SAM" id="Phobius"/>
    </source>
</evidence>
<keyword evidence="1" id="KW-0812">Transmembrane</keyword>
<dbReference type="AlphaFoldDB" id="A0A0L0VG64"/>
<accession>A0A0L0VG64</accession>
<proteinExistence type="predicted"/>
<name>A0A0L0VG64_9BASI</name>
<organism evidence="2 3">
    <name type="scientific">Puccinia striiformis f. sp. tritici PST-78</name>
    <dbReference type="NCBI Taxonomy" id="1165861"/>
    <lineage>
        <taxon>Eukaryota</taxon>
        <taxon>Fungi</taxon>
        <taxon>Dikarya</taxon>
        <taxon>Basidiomycota</taxon>
        <taxon>Pucciniomycotina</taxon>
        <taxon>Pucciniomycetes</taxon>
        <taxon>Pucciniales</taxon>
        <taxon>Pucciniaceae</taxon>
        <taxon>Puccinia</taxon>
    </lineage>
</organism>
<evidence type="ECO:0000313" key="2">
    <source>
        <dbReference type="EMBL" id="KNE98295.1"/>
    </source>
</evidence>
<keyword evidence="3" id="KW-1185">Reference proteome</keyword>
<keyword evidence="1" id="KW-1133">Transmembrane helix</keyword>
<reference evidence="3" key="1">
    <citation type="submission" date="2014-03" db="EMBL/GenBank/DDBJ databases">
        <title>The Genome Sequence of Puccinia striiformis f. sp. tritici PST-78.</title>
        <authorList>
            <consortium name="The Broad Institute Genome Sequencing Platform"/>
            <person name="Cuomo C."/>
            <person name="Hulbert S."/>
            <person name="Chen X."/>
            <person name="Walker B."/>
            <person name="Young S.K."/>
            <person name="Zeng Q."/>
            <person name="Gargeya S."/>
            <person name="Fitzgerald M."/>
            <person name="Haas B."/>
            <person name="Abouelleil A."/>
            <person name="Alvarado L."/>
            <person name="Arachchi H.M."/>
            <person name="Berlin A.M."/>
            <person name="Chapman S.B."/>
            <person name="Goldberg J."/>
            <person name="Griggs A."/>
            <person name="Gujja S."/>
            <person name="Hansen M."/>
            <person name="Howarth C."/>
            <person name="Imamovic A."/>
            <person name="Larimer J."/>
            <person name="McCowan C."/>
            <person name="Montmayeur A."/>
            <person name="Murphy C."/>
            <person name="Neiman D."/>
            <person name="Pearson M."/>
            <person name="Priest M."/>
            <person name="Roberts A."/>
            <person name="Saif S."/>
            <person name="Shea T."/>
            <person name="Sisk P."/>
            <person name="Sykes S."/>
            <person name="Wortman J."/>
            <person name="Nusbaum C."/>
            <person name="Birren B."/>
        </authorList>
    </citation>
    <scope>NUCLEOTIDE SEQUENCE [LARGE SCALE GENOMIC DNA]</scope>
    <source>
        <strain evidence="3">race PST-78</strain>
    </source>
</reference>
<dbReference type="EMBL" id="AJIL01000058">
    <property type="protein sequence ID" value="KNE98295.1"/>
    <property type="molecule type" value="Genomic_DNA"/>
</dbReference>
<gene>
    <name evidence="2" type="ORF">PSTG_08372</name>
</gene>
<dbReference type="OrthoDB" id="2498195at2759"/>
<feature type="transmembrane region" description="Helical" evidence="1">
    <location>
        <begin position="377"/>
        <end position="395"/>
    </location>
</feature>
<feature type="transmembrane region" description="Helical" evidence="1">
    <location>
        <begin position="498"/>
        <end position="517"/>
    </location>
</feature>
<feature type="transmembrane region" description="Helical" evidence="1">
    <location>
        <begin position="240"/>
        <end position="259"/>
    </location>
</feature>
<feature type="transmembrane region" description="Helical" evidence="1">
    <location>
        <begin position="456"/>
        <end position="478"/>
    </location>
</feature>
<feature type="transmembrane region" description="Helical" evidence="1">
    <location>
        <begin position="156"/>
        <end position="178"/>
    </location>
</feature>
<dbReference type="Proteomes" id="UP000054564">
    <property type="component" value="Unassembled WGS sequence"/>
</dbReference>
<keyword evidence="1" id="KW-0472">Membrane</keyword>
<feature type="transmembrane region" description="Helical" evidence="1">
    <location>
        <begin position="279"/>
        <end position="302"/>
    </location>
</feature>
<sequence length="532" mass="60191">MRSGEGSRIEVACRGVTGARRRSRCTFPADLRLGPPSPESLETWEVRQSQSFQPHYKLEMITTLSGPIPTMEADLSTVPTFYFIRFKYHPPLPHWSTAFTSWQLPGNINKDIISLLLNYFLTPSSTPSTENIPALIQNFLKSRIASPYRVGIDQSILITLALLLCFSSFILQLVWLIMGLRCLRISNLHWVVQNSEAGVLVPNTRFMMAILSVIFTLLSLSESILLILDMNLISTLKFRIIIAGLKWIPLWTSTWVYAWGMCSSIHITYSKIPNGTLGRLVGCKLSAVAFNMTVVGSLTLALMYEATTLIFAGCGLLNRIDSFLRIFARFEMMATHYDPANFTVQSTLLPELPGLLEMTLSVEDWRRDFCFLLYSRLAWISCFICLCLPLYFIYFRMIRNMRSHHNNINVELSYSQNQPSRGEPAPVAEDGCHVRCPKSDSRTTLRNVMCSDDTHLTLAAILSLVHALVEITLMIRFICLLEQSGNVSAQVTLLTETAITNNFIFAFTGLLSSWIFLTRSRSNFSKELPELK</sequence>
<feature type="transmembrane region" description="Helical" evidence="1">
    <location>
        <begin position="206"/>
        <end position="228"/>
    </location>
</feature>
<protein>
    <submittedName>
        <fullName evidence="2">Uncharacterized protein</fullName>
    </submittedName>
</protein>
<comment type="caution">
    <text evidence="2">The sequence shown here is derived from an EMBL/GenBank/DDBJ whole genome shotgun (WGS) entry which is preliminary data.</text>
</comment>